<evidence type="ECO:0000256" key="4">
    <source>
        <dbReference type="RuleBase" id="RU004453"/>
    </source>
</evidence>
<evidence type="ECO:0000256" key="3">
    <source>
        <dbReference type="RuleBase" id="RU000489"/>
    </source>
</evidence>
<sequence length="430" mass="48792">MQSVVLCVVVLKCVVASCGAAKVSPFTDDARNPFALKSSHSSRSDGSDLIVCYLTGSPAFWNKNAAGVVEPKDIPDDTCNTLNLMNWLGIRGDRLSWSNDFNWQVSLKQVIHEWRDRNTSWPYNKDGSRAKRIMVTIGDAGQLRNLVRSAELDQGLLRRFAVNVRTFLAWTGLDGLDIDWEYPGWHRPWQERPMFLALLAELRKEFDTALPPLSRRLYISVAAAASRGIMESAYIMPDMGKYVDWINLMAYDYHGFVWYMPFTGHNAPLEAAKNENGTFSELNVHWSVQRWLDWGLPKEKLVLGIPTYGRSFRLVRPEVHDIGSPALGGGWTNFTDACSILNSADGVRVWDSDSQVPYTYRNGTRDWISYDDEESVAKKVQFSREFQLGGVMVFSLDADDHEGVVCSVGRKNKKKFPLLRRIVAEMRKTF</sequence>
<proteinExistence type="inferred from homology"/>
<dbReference type="GO" id="GO:0005975">
    <property type="term" value="P:carbohydrate metabolic process"/>
    <property type="evidence" value="ECO:0007669"/>
    <property type="project" value="InterPro"/>
</dbReference>
<evidence type="ECO:0000313" key="8">
    <source>
        <dbReference type="Proteomes" id="UP000678499"/>
    </source>
</evidence>
<accession>A0A7R9BC85</accession>
<dbReference type="InterPro" id="IPR017853">
    <property type="entry name" value="GH"/>
</dbReference>
<feature type="domain" description="GH18" evidence="6">
    <location>
        <begin position="48"/>
        <end position="429"/>
    </location>
</feature>
<dbReference type="InterPro" id="IPR001223">
    <property type="entry name" value="Glyco_hydro18_cat"/>
</dbReference>
<dbReference type="InterPro" id="IPR001579">
    <property type="entry name" value="Glyco_hydro_18_chit_AS"/>
</dbReference>
<evidence type="ECO:0000256" key="5">
    <source>
        <dbReference type="SAM" id="SignalP"/>
    </source>
</evidence>
<gene>
    <name evidence="7" type="ORF">NMOB1V02_LOCUS389</name>
</gene>
<dbReference type="PANTHER" id="PTHR11177">
    <property type="entry name" value="CHITINASE"/>
    <property type="match status" value="1"/>
</dbReference>
<protein>
    <recommendedName>
        <fullName evidence="6">GH18 domain-containing protein</fullName>
    </recommendedName>
</protein>
<comment type="similarity">
    <text evidence="4">Belongs to the glycosyl hydrolase 18 family.</text>
</comment>
<dbReference type="PANTHER" id="PTHR11177:SF390">
    <property type="entry name" value="CHITINASE 11"/>
    <property type="match status" value="1"/>
</dbReference>
<reference evidence="7" key="1">
    <citation type="submission" date="2020-11" db="EMBL/GenBank/DDBJ databases">
        <authorList>
            <person name="Tran Van P."/>
        </authorList>
    </citation>
    <scope>NUCLEOTIDE SEQUENCE</scope>
</reference>
<dbReference type="GO" id="GO:0004568">
    <property type="term" value="F:chitinase activity"/>
    <property type="evidence" value="ECO:0007669"/>
    <property type="project" value="TreeGrafter"/>
</dbReference>
<dbReference type="Gene3D" id="3.10.50.10">
    <property type="match status" value="1"/>
</dbReference>
<dbReference type="SMART" id="SM00636">
    <property type="entry name" value="Glyco_18"/>
    <property type="match status" value="1"/>
</dbReference>
<dbReference type="EMBL" id="OA882069">
    <property type="protein sequence ID" value="CAD7272459.1"/>
    <property type="molecule type" value="Genomic_DNA"/>
</dbReference>
<dbReference type="SUPFAM" id="SSF51445">
    <property type="entry name" value="(Trans)glycosidases"/>
    <property type="match status" value="1"/>
</dbReference>
<dbReference type="InterPro" id="IPR050314">
    <property type="entry name" value="Glycosyl_Hydrlase_18"/>
</dbReference>
<keyword evidence="8" id="KW-1185">Reference proteome</keyword>
<dbReference type="OrthoDB" id="76388at2759"/>
<dbReference type="InterPro" id="IPR011583">
    <property type="entry name" value="Chitinase_II/V-like_cat"/>
</dbReference>
<dbReference type="EMBL" id="CAJPEX010000032">
    <property type="protein sequence ID" value="CAG0912611.1"/>
    <property type="molecule type" value="Genomic_DNA"/>
</dbReference>
<dbReference type="GO" id="GO:0005576">
    <property type="term" value="C:extracellular region"/>
    <property type="evidence" value="ECO:0007669"/>
    <property type="project" value="TreeGrafter"/>
</dbReference>
<keyword evidence="1 3" id="KW-0378">Hydrolase</keyword>
<dbReference type="InterPro" id="IPR029070">
    <property type="entry name" value="Chitinase_insertion_sf"/>
</dbReference>
<dbReference type="Proteomes" id="UP000678499">
    <property type="component" value="Unassembled WGS sequence"/>
</dbReference>
<keyword evidence="2 3" id="KW-0326">Glycosidase</keyword>
<dbReference type="CDD" id="cd00598">
    <property type="entry name" value="GH18_chitinase-like"/>
    <property type="match status" value="1"/>
</dbReference>
<name>A0A7R9BC85_9CRUS</name>
<organism evidence="7">
    <name type="scientific">Notodromas monacha</name>
    <dbReference type="NCBI Taxonomy" id="399045"/>
    <lineage>
        <taxon>Eukaryota</taxon>
        <taxon>Metazoa</taxon>
        <taxon>Ecdysozoa</taxon>
        <taxon>Arthropoda</taxon>
        <taxon>Crustacea</taxon>
        <taxon>Oligostraca</taxon>
        <taxon>Ostracoda</taxon>
        <taxon>Podocopa</taxon>
        <taxon>Podocopida</taxon>
        <taxon>Cypridocopina</taxon>
        <taxon>Cypridoidea</taxon>
        <taxon>Cyprididae</taxon>
        <taxon>Notodromas</taxon>
    </lineage>
</organism>
<evidence type="ECO:0000259" key="6">
    <source>
        <dbReference type="PROSITE" id="PS51910"/>
    </source>
</evidence>
<evidence type="ECO:0000256" key="1">
    <source>
        <dbReference type="ARBA" id="ARBA00022801"/>
    </source>
</evidence>
<evidence type="ECO:0000256" key="2">
    <source>
        <dbReference type="ARBA" id="ARBA00023295"/>
    </source>
</evidence>
<dbReference type="PROSITE" id="PS51910">
    <property type="entry name" value="GH18_2"/>
    <property type="match status" value="1"/>
</dbReference>
<dbReference type="SUPFAM" id="SSF54556">
    <property type="entry name" value="Chitinase insertion domain"/>
    <property type="match status" value="1"/>
</dbReference>
<dbReference type="GO" id="GO:0008061">
    <property type="term" value="F:chitin binding"/>
    <property type="evidence" value="ECO:0007669"/>
    <property type="project" value="InterPro"/>
</dbReference>
<keyword evidence="5" id="KW-0732">Signal</keyword>
<dbReference type="Pfam" id="PF00704">
    <property type="entry name" value="Glyco_hydro_18"/>
    <property type="match status" value="1"/>
</dbReference>
<feature type="chain" id="PRO_5036209964" description="GH18 domain-containing protein" evidence="5">
    <location>
        <begin position="21"/>
        <end position="430"/>
    </location>
</feature>
<dbReference type="GO" id="GO:0006032">
    <property type="term" value="P:chitin catabolic process"/>
    <property type="evidence" value="ECO:0007669"/>
    <property type="project" value="TreeGrafter"/>
</dbReference>
<dbReference type="Gene3D" id="3.20.20.80">
    <property type="entry name" value="Glycosidases"/>
    <property type="match status" value="1"/>
</dbReference>
<dbReference type="AlphaFoldDB" id="A0A7R9BC85"/>
<evidence type="ECO:0000313" key="7">
    <source>
        <dbReference type="EMBL" id="CAD7272459.1"/>
    </source>
</evidence>
<feature type="signal peptide" evidence="5">
    <location>
        <begin position="1"/>
        <end position="20"/>
    </location>
</feature>
<dbReference type="PROSITE" id="PS01095">
    <property type="entry name" value="GH18_1"/>
    <property type="match status" value="1"/>
</dbReference>